<comment type="caution">
    <text evidence="2">The sequence shown here is derived from an EMBL/GenBank/DDBJ whole genome shotgun (WGS) entry which is preliminary data.</text>
</comment>
<sequence length="446" mass="51189">MQAQQQQLSSTEPFSMEPPQAPAAVQTAQDLRLAWTSSKESARRLQLETLGDAPIARYPEHECRDNIPQEYQEIELGWYKDTRREFERCKPRLTLSDVQSWYAVVQGQLQVKEPQQIYVEHHFIGKCARKSSWIAWMFVRKMWPREQLHDIAQCISKEWSTDDVFEDAVPINWPLSYTLMCTIVRDVCGLVNRVFHSTSIIPDLGALYHRYLGLVQMKPGEPHKNTRYNIHLMKQVIEVFFYQTTGGPPRFPTSVDFTVNIINGVVCSLNMVEEFQTLVDEGCSGVAVTQASGDEDYKEAPFLPNDCDEAIAEFKLMQEALCLSPEWATAEALKNHQIHFSNLLMDSVREINARTERNLVERTELILRGQQRVESRIFGAIRHQARPSQSTRTDNNQTLHGVVEASVGRRLDAMEIRLENMHVMLQEQHMLAERIQALFGGVAASR</sequence>
<reference evidence="2 3" key="1">
    <citation type="journal article" date="2015" name="BMC Genomics">
        <title>Insights from the genome of Ophiocordyceps polyrhachis-furcata to pathogenicity and host specificity in insect fungi.</title>
        <authorList>
            <person name="Wichadakul D."/>
            <person name="Kobmoo N."/>
            <person name="Ingsriswang S."/>
            <person name="Tangphatsornruang S."/>
            <person name="Chantasingh D."/>
            <person name="Luangsa-ard J.J."/>
            <person name="Eurwilaichitr L."/>
        </authorList>
    </citation>
    <scope>NUCLEOTIDE SEQUENCE [LARGE SCALE GENOMIC DNA]</scope>
    <source>
        <strain evidence="2 3">BCC 54312</strain>
    </source>
</reference>
<keyword evidence="3" id="KW-1185">Reference proteome</keyword>
<feature type="region of interest" description="Disordered" evidence="1">
    <location>
        <begin position="1"/>
        <end position="28"/>
    </location>
</feature>
<dbReference type="OrthoDB" id="4918377at2759"/>
<dbReference type="EMBL" id="LKCN02000005">
    <property type="protein sequence ID" value="RCI13828.1"/>
    <property type="molecule type" value="Genomic_DNA"/>
</dbReference>
<gene>
    <name evidence="2" type="ORF">L249_8243</name>
</gene>
<name>A0A367LHC9_9HYPO</name>
<accession>A0A367LHC9</accession>
<proteinExistence type="predicted"/>
<evidence type="ECO:0000313" key="3">
    <source>
        <dbReference type="Proteomes" id="UP000253664"/>
    </source>
</evidence>
<organism evidence="2 3">
    <name type="scientific">Ophiocordyceps polyrhachis-furcata BCC 54312</name>
    <dbReference type="NCBI Taxonomy" id="1330021"/>
    <lineage>
        <taxon>Eukaryota</taxon>
        <taxon>Fungi</taxon>
        <taxon>Dikarya</taxon>
        <taxon>Ascomycota</taxon>
        <taxon>Pezizomycotina</taxon>
        <taxon>Sordariomycetes</taxon>
        <taxon>Hypocreomycetidae</taxon>
        <taxon>Hypocreales</taxon>
        <taxon>Ophiocordycipitaceae</taxon>
        <taxon>Ophiocordyceps</taxon>
    </lineage>
</organism>
<dbReference type="Proteomes" id="UP000253664">
    <property type="component" value="Unassembled WGS sequence"/>
</dbReference>
<dbReference type="AlphaFoldDB" id="A0A367LHC9"/>
<evidence type="ECO:0000313" key="2">
    <source>
        <dbReference type="EMBL" id="RCI13828.1"/>
    </source>
</evidence>
<protein>
    <submittedName>
        <fullName evidence="2">Uncharacterized protein</fullName>
    </submittedName>
</protein>
<evidence type="ECO:0000256" key="1">
    <source>
        <dbReference type="SAM" id="MobiDB-lite"/>
    </source>
</evidence>
<feature type="compositionally biased region" description="Polar residues" evidence="1">
    <location>
        <begin position="1"/>
        <end position="13"/>
    </location>
</feature>